<reference evidence="1" key="1">
    <citation type="journal article" date="2009" name="PLoS Genet.">
        <title>Sequencing, mapping, and analysis of 27,455 maize full-length cDNAs.</title>
        <authorList>
            <person name="Soderlund C."/>
            <person name="Descour A."/>
            <person name="Kudrna D."/>
            <person name="Bomhoff M."/>
            <person name="Boyd L."/>
            <person name="Currie J."/>
            <person name="Angelova A."/>
            <person name="Collura K."/>
            <person name="Wissotski M."/>
            <person name="Ashley E."/>
            <person name="Morrow D."/>
            <person name="Fernandes J."/>
            <person name="Walbot V."/>
            <person name="Yu Y."/>
        </authorList>
    </citation>
    <scope>NUCLEOTIDE SEQUENCE</scope>
    <source>
        <strain evidence="1">B73</strain>
    </source>
</reference>
<accession>C4J3L3</accession>
<dbReference type="AlphaFoldDB" id="C4J3L3"/>
<name>C4J3L3_MAIZE</name>
<sequence length="149" mass="15713">MTHLTHGAGPFGELDFVVSSDDTPFRLPTEGRVIGLGRTTIVGTCNFGRLRPPSDLCETSFEAPPGTTSARTPQSLQSELVGAACSASVPVAAVQLHLLSSPLLPRQCRLQRSSTRGALCTVPAGSTLTFDEWKDFSSCSNAHASADPR</sequence>
<proteinExistence type="evidence at transcript level"/>
<evidence type="ECO:0000313" key="1">
    <source>
        <dbReference type="EMBL" id="ACR35763.1"/>
    </source>
</evidence>
<protein>
    <submittedName>
        <fullName evidence="1">Uncharacterized protein</fullName>
    </submittedName>
</protein>
<organism evidence="1">
    <name type="scientific">Zea mays</name>
    <name type="common">Maize</name>
    <dbReference type="NCBI Taxonomy" id="4577"/>
    <lineage>
        <taxon>Eukaryota</taxon>
        <taxon>Viridiplantae</taxon>
        <taxon>Streptophyta</taxon>
        <taxon>Embryophyta</taxon>
        <taxon>Tracheophyta</taxon>
        <taxon>Spermatophyta</taxon>
        <taxon>Magnoliopsida</taxon>
        <taxon>Liliopsida</taxon>
        <taxon>Poales</taxon>
        <taxon>Poaceae</taxon>
        <taxon>PACMAD clade</taxon>
        <taxon>Panicoideae</taxon>
        <taxon>Andropogonodae</taxon>
        <taxon>Andropogoneae</taxon>
        <taxon>Tripsacinae</taxon>
        <taxon>Zea</taxon>
    </lineage>
</organism>
<dbReference type="EMBL" id="BT085410">
    <property type="protein sequence ID" value="ACR35763.1"/>
    <property type="molecule type" value="mRNA"/>
</dbReference>